<name>A0A7W7I6Z4_9ACTN</name>
<comment type="caution">
    <text evidence="1">The sequence shown here is derived from an EMBL/GenBank/DDBJ whole genome shotgun (WGS) entry which is preliminary data.</text>
</comment>
<dbReference type="Gene3D" id="3.10.450.50">
    <property type="match status" value="1"/>
</dbReference>
<evidence type="ECO:0008006" key="3">
    <source>
        <dbReference type="Google" id="ProtNLM"/>
    </source>
</evidence>
<sequence>MSGTAELVAVYARSWIDRDRPAARRMIAPDAEIEWNLGTPVDDEELVQTLHRIAAFADSVTVVSTTCAGDRAALVYDCVAPFGTVRMAEFLTVADGAVSEIRQVYDVVALRRYFPGLLDED</sequence>
<dbReference type="RefSeq" id="WP_184998468.1">
    <property type="nucleotide sequence ID" value="NZ_BOMK01000076.1"/>
</dbReference>
<dbReference type="EMBL" id="JACHNH010000001">
    <property type="protein sequence ID" value="MBB4767459.1"/>
    <property type="molecule type" value="Genomic_DNA"/>
</dbReference>
<dbReference type="SUPFAM" id="SSF54427">
    <property type="entry name" value="NTF2-like"/>
    <property type="match status" value="1"/>
</dbReference>
<protein>
    <recommendedName>
        <fullName evidence="3">SnoaL-like domain-containing protein</fullName>
    </recommendedName>
</protein>
<keyword evidence="2" id="KW-1185">Reference proteome</keyword>
<dbReference type="InterPro" id="IPR032710">
    <property type="entry name" value="NTF2-like_dom_sf"/>
</dbReference>
<evidence type="ECO:0000313" key="2">
    <source>
        <dbReference type="Proteomes" id="UP000578112"/>
    </source>
</evidence>
<organism evidence="1 2">
    <name type="scientific">Actinoplanes digitatis</name>
    <dbReference type="NCBI Taxonomy" id="1868"/>
    <lineage>
        <taxon>Bacteria</taxon>
        <taxon>Bacillati</taxon>
        <taxon>Actinomycetota</taxon>
        <taxon>Actinomycetes</taxon>
        <taxon>Micromonosporales</taxon>
        <taxon>Micromonosporaceae</taxon>
        <taxon>Actinoplanes</taxon>
    </lineage>
</organism>
<reference evidence="1 2" key="1">
    <citation type="submission" date="2020-08" db="EMBL/GenBank/DDBJ databases">
        <title>Sequencing the genomes of 1000 actinobacteria strains.</title>
        <authorList>
            <person name="Klenk H.-P."/>
        </authorList>
    </citation>
    <scope>NUCLEOTIDE SEQUENCE [LARGE SCALE GENOMIC DNA]</scope>
    <source>
        <strain evidence="1 2">DSM 43149</strain>
    </source>
</reference>
<proteinExistence type="predicted"/>
<accession>A0A7W7I6Z4</accession>
<gene>
    <name evidence="1" type="ORF">BJ971_008015</name>
</gene>
<dbReference type="Proteomes" id="UP000578112">
    <property type="component" value="Unassembled WGS sequence"/>
</dbReference>
<evidence type="ECO:0000313" key="1">
    <source>
        <dbReference type="EMBL" id="MBB4767459.1"/>
    </source>
</evidence>
<dbReference type="AlphaFoldDB" id="A0A7W7I6Z4"/>